<dbReference type="EMBL" id="CAJHJF010000509">
    <property type="protein sequence ID" value="CAD6902718.1"/>
    <property type="molecule type" value="Genomic_DNA"/>
</dbReference>
<dbReference type="PANTHER" id="PTHR12266">
    <property type="entry name" value="NA+/CA2+ K+ INDEPENDENT EXCHANGER"/>
    <property type="match status" value="1"/>
</dbReference>
<name>A0A9N8LJZ5_9BASI</name>
<dbReference type="InterPro" id="IPR004837">
    <property type="entry name" value="NaCa_Exmemb"/>
</dbReference>
<keyword evidence="5 8" id="KW-1133">Transmembrane helix</keyword>
<evidence type="ECO:0000256" key="7">
    <source>
        <dbReference type="SAM" id="MobiDB-lite"/>
    </source>
</evidence>
<evidence type="ECO:0000313" key="11">
    <source>
        <dbReference type="Proteomes" id="UP000836404"/>
    </source>
</evidence>
<feature type="region of interest" description="Disordered" evidence="7">
    <location>
        <begin position="1"/>
        <end position="138"/>
    </location>
</feature>
<feature type="compositionally biased region" description="Polar residues" evidence="7">
    <location>
        <begin position="89"/>
        <end position="102"/>
    </location>
</feature>
<keyword evidence="4 8" id="KW-0812">Transmembrane</keyword>
<evidence type="ECO:0000313" key="10">
    <source>
        <dbReference type="EMBL" id="CAD6902718.1"/>
    </source>
</evidence>
<evidence type="ECO:0000256" key="2">
    <source>
        <dbReference type="ARBA" id="ARBA00008170"/>
    </source>
</evidence>
<feature type="compositionally biased region" description="Acidic residues" evidence="7">
    <location>
        <begin position="77"/>
        <end position="86"/>
    </location>
</feature>
<feature type="compositionally biased region" description="Basic and acidic residues" evidence="7">
    <location>
        <begin position="46"/>
        <end position="59"/>
    </location>
</feature>
<keyword evidence="11" id="KW-1185">Reference proteome</keyword>
<keyword evidence="6 8" id="KW-0472">Membrane</keyword>
<feature type="compositionally biased region" description="Polar residues" evidence="7">
    <location>
        <begin position="62"/>
        <end position="75"/>
    </location>
</feature>
<organism evidence="10 11">
    <name type="scientific">Tilletia laevis</name>
    <dbReference type="NCBI Taxonomy" id="157183"/>
    <lineage>
        <taxon>Eukaryota</taxon>
        <taxon>Fungi</taxon>
        <taxon>Dikarya</taxon>
        <taxon>Basidiomycota</taxon>
        <taxon>Ustilaginomycotina</taxon>
        <taxon>Exobasidiomycetes</taxon>
        <taxon>Tilletiales</taxon>
        <taxon>Tilletiaceae</taxon>
        <taxon>Tilletia</taxon>
    </lineage>
</organism>
<accession>A0A9N8LJZ5</accession>
<evidence type="ECO:0000256" key="5">
    <source>
        <dbReference type="ARBA" id="ARBA00022989"/>
    </source>
</evidence>
<feature type="transmembrane region" description="Helical" evidence="8">
    <location>
        <begin position="441"/>
        <end position="462"/>
    </location>
</feature>
<reference evidence="10 11" key="1">
    <citation type="submission" date="2020-10" db="EMBL/GenBank/DDBJ databases">
        <authorList>
            <person name="Sedaghatjoo S."/>
        </authorList>
    </citation>
    <scope>NUCLEOTIDE SEQUENCE [LARGE SCALE GENOMIC DNA]</scope>
    <source>
        <strain evidence="10 11">LLFL</strain>
    </source>
</reference>
<dbReference type="GO" id="GO:0006874">
    <property type="term" value="P:intracellular calcium ion homeostasis"/>
    <property type="evidence" value="ECO:0007669"/>
    <property type="project" value="TreeGrafter"/>
</dbReference>
<feature type="domain" description="Sodium/calcium exchanger membrane region" evidence="9">
    <location>
        <begin position="385"/>
        <end position="487"/>
    </location>
</feature>
<feature type="region of interest" description="Disordered" evidence="7">
    <location>
        <begin position="229"/>
        <end position="289"/>
    </location>
</feature>
<feature type="transmembrane region" description="Helical" evidence="8">
    <location>
        <begin position="393"/>
        <end position="421"/>
    </location>
</feature>
<comment type="caution">
    <text evidence="10">The sequence shown here is derived from an EMBL/GenBank/DDBJ whole genome shotgun (WGS) entry which is preliminary data.</text>
</comment>
<feature type="compositionally biased region" description="Acidic residues" evidence="7">
    <location>
        <begin position="257"/>
        <end position="289"/>
    </location>
</feature>
<dbReference type="Proteomes" id="UP000836404">
    <property type="component" value="Unassembled WGS sequence"/>
</dbReference>
<comment type="subcellular location">
    <subcellularLocation>
        <location evidence="1">Membrane</location>
        <topology evidence="1">Multi-pass membrane protein</topology>
    </subcellularLocation>
</comment>
<evidence type="ECO:0000256" key="3">
    <source>
        <dbReference type="ARBA" id="ARBA00022448"/>
    </source>
</evidence>
<evidence type="ECO:0000256" key="4">
    <source>
        <dbReference type="ARBA" id="ARBA00022692"/>
    </source>
</evidence>
<sequence>MGRSASASPVVVPAQRTEGGGLGGTATGDDDSHGRSSRGVPSILVDDDRALEDGEDVHRTPRQGSKSKNKSTLLSPNDDEEEEEDGATSPRSRTCSASTTLTADAEEEGRGLRMRTTSGTSYAHYPNGVCPPAASDPSRRKARRSWRRALAHLHYDTLQPILHTLFPSLRHLWSKSLVGILVSLLSVPAVLIASPTPLSAEELTPTSEDPNTHVAAGLKSLQAHPEAIFGSSHSGTHEGVLSTSSSSKGKAYRDDVNNEDDATLEFENDEDDDDDDDDDGDSISCESCDEAEAEAANADMLAFLEREERKRRRTASRFLALAQLALGPTFCTWAILSPESASFSDPGCQTVLKVLGVGTALVILCNISLALGMRRIMASRPTIRSTISLIRCLGGFVISACFAGPLLNILLGIGLSGTYILTAHQPEGVERPTLILDFSPTLLVSCIGLLVILVGILIAVPLNGFYLDRKLGMTLIITYGVIMTTNILTEIFVDKD</sequence>
<dbReference type="InterPro" id="IPR051359">
    <property type="entry name" value="CaCA_antiporter"/>
</dbReference>
<gene>
    <name evidence="10" type="ORF">JKILLFL_G2125</name>
</gene>
<feature type="transmembrane region" description="Helical" evidence="8">
    <location>
        <begin position="351"/>
        <end position="372"/>
    </location>
</feature>
<dbReference type="GO" id="GO:0008324">
    <property type="term" value="F:monoatomic cation transmembrane transporter activity"/>
    <property type="evidence" value="ECO:0007669"/>
    <property type="project" value="TreeGrafter"/>
</dbReference>
<proteinExistence type="inferred from homology"/>
<dbReference type="Pfam" id="PF01699">
    <property type="entry name" value="Na_Ca_ex"/>
    <property type="match status" value="1"/>
</dbReference>
<feature type="transmembrane region" description="Helical" evidence="8">
    <location>
        <begin position="474"/>
        <end position="493"/>
    </location>
</feature>
<evidence type="ECO:0000256" key="6">
    <source>
        <dbReference type="ARBA" id="ARBA00023136"/>
    </source>
</evidence>
<protein>
    <recommendedName>
        <fullName evidence="9">Sodium/calcium exchanger membrane region domain-containing protein</fullName>
    </recommendedName>
</protein>
<dbReference type="Gene3D" id="1.20.1420.30">
    <property type="entry name" value="NCX, central ion-binding region"/>
    <property type="match status" value="1"/>
</dbReference>
<feature type="transmembrane region" description="Helical" evidence="8">
    <location>
        <begin position="318"/>
        <end position="336"/>
    </location>
</feature>
<dbReference type="PANTHER" id="PTHR12266:SF0">
    <property type="entry name" value="MITOCHONDRIAL SODIUM_CALCIUM EXCHANGER PROTEIN"/>
    <property type="match status" value="1"/>
</dbReference>
<dbReference type="GO" id="GO:0016020">
    <property type="term" value="C:membrane"/>
    <property type="evidence" value="ECO:0007669"/>
    <property type="project" value="UniProtKB-SubCell"/>
</dbReference>
<evidence type="ECO:0000256" key="1">
    <source>
        <dbReference type="ARBA" id="ARBA00004141"/>
    </source>
</evidence>
<comment type="similarity">
    <text evidence="2">Belongs to the Ca(2+):cation antiporter (CaCA) (TC 2.A.19) family.</text>
</comment>
<dbReference type="AlphaFoldDB" id="A0A9N8LJZ5"/>
<keyword evidence="3" id="KW-0813">Transport</keyword>
<evidence type="ECO:0000259" key="9">
    <source>
        <dbReference type="Pfam" id="PF01699"/>
    </source>
</evidence>
<dbReference type="InterPro" id="IPR044880">
    <property type="entry name" value="NCX_ion-bd_dom_sf"/>
</dbReference>
<evidence type="ECO:0000256" key="8">
    <source>
        <dbReference type="SAM" id="Phobius"/>
    </source>
</evidence>